<dbReference type="SUPFAM" id="SSF55073">
    <property type="entry name" value="Nucleotide cyclase"/>
    <property type="match status" value="1"/>
</dbReference>
<dbReference type="GO" id="GO:0035556">
    <property type="term" value="P:intracellular signal transduction"/>
    <property type="evidence" value="ECO:0007669"/>
    <property type="project" value="InterPro"/>
</dbReference>
<keyword evidence="8" id="KW-0460">Magnesium</keyword>
<evidence type="ECO:0000256" key="5">
    <source>
        <dbReference type="ARBA" id="ARBA00022723"/>
    </source>
</evidence>
<evidence type="ECO:0000256" key="6">
    <source>
        <dbReference type="ARBA" id="ARBA00022741"/>
    </source>
</evidence>
<dbReference type="GO" id="GO:0005524">
    <property type="term" value="F:ATP binding"/>
    <property type="evidence" value="ECO:0007669"/>
    <property type="project" value="UniProtKB-KW"/>
</dbReference>
<evidence type="ECO:0000256" key="2">
    <source>
        <dbReference type="ARBA" id="ARBA00004141"/>
    </source>
</evidence>
<evidence type="ECO:0000256" key="4">
    <source>
        <dbReference type="ARBA" id="ARBA00022692"/>
    </source>
</evidence>
<dbReference type="EMBL" id="UYRU01058813">
    <property type="protein sequence ID" value="VDN14291.1"/>
    <property type="molecule type" value="Genomic_DNA"/>
</dbReference>
<evidence type="ECO:0000256" key="11">
    <source>
        <dbReference type="ARBA" id="ARBA00023239"/>
    </source>
</evidence>
<dbReference type="EC" id="4.6.1.1" evidence="3"/>
<dbReference type="InterPro" id="IPR029787">
    <property type="entry name" value="Nucleotide_cyclase"/>
</dbReference>
<organism evidence="13 14">
    <name type="scientific">Dibothriocephalus latus</name>
    <name type="common">Fish tapeworm</name>
    <name type="synonym">Diphyllobothrium latum</name>
    <dbReference type="NCBI Taxonomy" id="60516"/>
    <lineage>
        <taxon>Eukaryota</taxon>
        <taxon>Metazoa</taxon>
        <taxon>Spiralia</taxon>
        <taxon>Lophotrochozoa</taxon>
        <taxon>Platyhelminthes</taxon>
        <taxon>Cestoda</taxon>
        <taxon>Eucestoda</taxon>
        <taxon>Diphyllobothriidea</taxon>
        <taxon>Diphyllobothriidae</taxon>
        <taxon>Dibothriocephalus</taxon>
    </lineage>
</organism>
<keyword evidence="4" id="KW-0812">Transmembrane</keyword>
<dbReference type="OrthoDB" id="10035433at2759"/>
<keyword evidence="10" id="KW-0472">Membrane</keyword>
<evidence type="ECO:0000256" key="8">
    <source>
        <dbReference type="ARBA" id="ARBA00022842"/>
    </source>
</evidence>
<evidence type="ECO:0000256" key="3">
    <source>
        <dbReference type="ARBA" id="ARBA00012201"/>
    </source>
</evidence>
<dbReference type="PROSITE" id="PS50125">
    <property type="entry name" value="GUANYLATE_CYCLASE_2"/>
    <property type="match status" value="1"/>
</dbReference>
<dbReference type="InterPro" id="IPR001054">
    <property type="entry name" value="A/G_cyclase"/>
</dbReference>
<protein>
    <recommendedName>
        <fullName evidence="3">adenylate cyclase</fullName>
        <ecNumber evidence="3">4.6.1.1</ecNumber>
    </recommendedName>
</protein>
<evidence type="ECO:0000259" key="12">
    <source>
        <dbReference type="PROSITE" id="PS50125"/>
    </source>
</evidence>
<keyword evidence="11" id="KW-0456">Lyase</keyword>
<name>A0A3P7M8B3_DIBLA</name>
<keyword evidence="9" id="KW-1133">Transmembrane helix</keyword>
<comment type="catalytic activity">
    <reaction evidence="1">
        <text>ATP = 3',5'-cyclic AMP + diphosphate</text>
        <dbReference type="Rhea" id="RHEA:15389"/>
        <dbReference type="ChEBI" id="CHEBI:30616"/>
        <dbReference type="ChEBI" id="CHEBI:33019"/>
        <dbReference type="ChEBI" id="CHEBI:58165"/>
        <dbReference type="EC" id="4.6.1.1"/>
    </reaction>
</comment>
<dbReference type="PANTHER" id="PTHR45627">
    <property type="entry name" value="ADENYLATE CYCLASE TYPE 1"/>
    <property type="match status" value="1"/>
</dbReference>
<dbReference type="GO" id="GO:0004016">
    <property type="term" value="F:adenylate cyclase activity"/>
    <property type="evidence" value="ECO:0007669"/>
    <property type="project" value="UniProtKB-EC"/>
</dbReference>
<comment type="subcellular location">
    <subcellularLocation>
        <location evidence="2">Membrane</location>
        <topology evidence="2">Multi-pass membrane protein</topology>
    </subcellularLocation>
</comment>
<evidence type="ECO:0000313" key="14">
    <source>
        <dbReference type="Proteomes" id="UP000281553"/>
    </source>
</evidence>
<keyword evidence="5" id="KW-0479">Metal-binding</keyword>
<dbReference type="GO" id="GO:0016020">
    <property type="term" value="C:membrane"/>
    <property type="evidence" value="ECO:0007669"/>
    <property type="project" value="UniProtKB-SubCell"/>
</dbReference>
<evidence type="ECO:0000256" key="10">
    <source>
        <dbReference type="ARBA" id="ARBA00023136"/>
    </source>
</evidence>
<evidence type="ECO:0000256" key="9">
    <source>
        <dbReference type="ARBA" id="ARBA00022989"/>
    </source>
</evidence>
<sequence length="102" mass="11226">MDRFNADYIIGSDKFTIAIGLDVGTVTAGLLGTLKPSYDVWGHPSSQAYKLHRTAKANQVLVKGNVKKLLESSFEFEPVSAKGTSWEKTSKLFCCKPRSLTE</sequence>
<reference evidence="13 14" key="1">
    <citation type="submission" date="2018-11" db="EMBL/GenBank/DDBJ databases">
        <authorList>
            <consortium name="Pathogen Informatics"/>
        </authorList>
    </citation>
    <scope>NUCLEOTIDE SEQUENCE [LARGE SCALE GENOMIC DNA]</scope>
</reference>
<keyword evidence="14" id="KW-1185">Reference proteome</keyword>
<keyword evidence="6" id="KW-0547">Nucleotide-binding</keyword>
<dbReference type="Pfam" id="PF00211">
    <property type="entry name" value="Guanylate_cyc"/>
    <property type="match status" value="1"/>
</dbReference>
<proteinExistence type="predicted"/>
<feature type="domain" description="Guanylate cyclase" evidence="12">
    <location>
        <begin position="1"/>
        <end position="52"/>
    </location>
</feature>
<dbReference type="Gene3D" id="3.30.70.1230">
    <property type="entry name" value="Nucleotide cyclase"/>
    <property type="match status" value="1"/>
</dbReference>
<evidence type="ECO:0000313" key="13">
    <source>
        <dbReference type="EMBL" id="VDN14291.1"/>
    </source>
</evidence>
<dbReference type="GO" id="GO:0046872">
    <property type="term" value="F:metal ion binding"/>
    <property type="evidence" value="ECO:0007669"/>
    <property type="project" value="UniProtKB-KW"/>
</dbReference>
<gene>
    <name evidence="13" type="ORF">DILT_LOCUS10122</name>
</gene>
<evidence type="ECO:0000256" key="7">
    <source>
        <dbReference type="ARBA" id="ARBA00022840"/>
    </source>
</evidence>
<dbReference type="GO" id="GO:0009190">
    <property type="term" value="P:cyclic nucleotide biosynthetic process"/>
    <property type="evidence" value="ECO:0007669"/>
    <property type="project" value="InterPro"/>
</dbReference>
<keyword evidence="7" id="KW-0067">ATP-binding</keyword>
<accession>A0A3P7M8B3</accession>
<dbReference type="AlphaFoldDB" id="A0A3P7M8B3"/>
<dbReference type="Proteomes" id="UP000281553">
    <property type="component" value="Unassembled WGS sequence"/>
</dbReference>
<evidence type="ECO:0000256" key="1">
    <source>
        <dbReference type="ARBA" id="ARBA00001593"/>
    </source>
</evidence>